<gene>
    <name evidence="2" type="ORF">EGH24_13870</name>
</gene>
<dbReference type="AlphaFoldDB" id="A0A8J8P6S6"/>
<sequence length="111" mass="12183">MTLVPLQGSFECSRPFYELMADGQLFDWLACPYAIGGLGITGVGLFVLFTGFIGLRNWSESWVLPVTWLALMTPAMAATLLPGALLRRVAGVITVAVAMLLLGIYWWWGRS</sequence>
<feature type="transmembrane region" description="Helical" evidence="1">
    <location>
        <begin position="33"/>
        <end position="55"/>
    </location>
</feature>
<reference evidence="2" key="1">
    <citation type="submission" date="2019-02" db="EMBL/GenBank/DDBJ databases">
        <title>Halonotius sp. a new haloarchaeum isolated from saline soil.</title>
        <authorList>
            <person name="Duran-Viseras A."/>
            <person name="Sanchez-Porro C."/>
            <person name="Ventosa A."/>
        </authorList>
    </citation>
    <scope>NUCLEOTIDE SEQUENCE</scope>
    <source>
        <strain evidence="2">F15B</strain>
    </source>
</reference>
<feature type="transmembrane region" description="Helical" evidence="1">
    <location>
        <begin position="89"/>
        <end position="108"/>
    </location>
</feature>
<organism evidence="2 3">
    <name type="scientific">Halonotius terrestris</name>
    <dbReference type="NCBI Taxonomy" id="2487750"/>
    <lineage>
        <taxon>Archaea</taxon>
        <taxon>Methanobacteriati</taxon>
        <taxon>Methanobacteriota</taxon>
        <taxon>Stenosarchaea group</taxon>
        <taxon>Halobacteria</taxon>
        <taxon>Halobacteriales</taxon>
        <taxon>Haloferacaceae</taxon>
        <taxon>Halonotius</taxon>
    </lineage>
</organism>
<feature type="transmembrane region" description="Helical" evidence="1">
    <location>
        <begin position="62"/>
        <end position="83"/>
    </location>
</feature>
<keyword evidence="1" id="KW-1133">Transmembrane helix</keyword>
<dbReference type="Proteomes" id="UP000705823">
    <property type="component" value="Unassembled WGS sequence"/>
</dbReference>
<evidence type="ECO:0000256" key="1">
    <source>
        <dbReference type="SAM" id="Phobius"/>
    </source>
</evidence>
<keyword evidence="1" id="KW-0812">Transmembrane</keyword>
<protein>
    <submittedName>
        <fullName evidence="2">Uncharacterized protein</fullName>
    </submittedName>
</protein>
<evidence type="ECO:0000313" key="3">
    <source>
        <dbReference type="Proteomes" id="UP000705823"/>
    </source>
</evidence>
<evidence type="ECO:0000313" key="2">
    <source>
        <dbReference type="EMBL" id="TQQ78605.1"/>
    </source>
</evidence>
<name>A0A8J8P6S6_9EURY</name>
<comment type="caution">
    <text evidence="2">The sequence shown here is derived from an EMBL/GenBank/DDBJ whole genome shotgun (WGS) entry which is preliminary data.</text>
</comment>
<dbReference type="EMBL" id="RKLU01000011">
    <property type="protein sequence ID" value="TQQ78605.1"/>
    <property type="molecule type" value="Genomic_DNA"/>
</dbReference>
<accession>A0A8J8P6S6</accession>
<dbReference type="RefSeq" id="WP_142980731.1">
    <property type="nucleotide sequence ID" value="NZ_RKLU01000011.1"/>
</dbReference>
<proteinExistence type="predicted"/>
<keyword evidence="1" id="KW-0472">Membrane</keyword>
<keyword evidence="3" id="KW-1185">Reference proteome</keyword>